<evidence type="ECO:0000313" key="4">
    <source>
        <dbReference type="Proteomes" id="UP000317289"/>
    </source>
</evidence>
<reference evidence="3 4" key="1">
    <citation type="submission" date="2017-05" db="EMBL/GenBank/DDBJ databases">
        <authorList>
            <person name="Varghese N."/>
            <person name="Submissions S."/>
        </authorList>
    </citation>
    <scope>NUCLEOTIDE SEQUENCE [LARGE SCALE GENOMIC DNA]</scope>
    <source>
        <strain evidence="3 4">DSM 19382</strain>
    </source>
</reference>
<dbReference type="EMBL" id="FXTA01000002">
    <property type="protein sequence ID" value="SMO63365.1"/>
    <property type="molecule type" value="Genomic_DNA"/>
</dbReference>
<keyword evidence="5" id="KW-1185">Reference proteome</keyword>
<accession>A0A521CVB0</accession>
<name>A0A521CVB0_9FLAO</name>
<feature type="signal peptide" evidence="1">
    <location>
        <begin position="1"/>
        <end position="21"/>
    </location>
</feature>
<protein>
    <recommendedName>
        <fullName evidence="6">Lipoprotein</fullName>
    </recommendedName>
</protein>
<reference evidence="2 5" key="2">
    <citation type="submission" date="2019-11" db="EMBL/GenBank/DDBJ databases">
        <title>Flavobacterium resistens genome.</title>
        <authorList>
            <person name="Wilson V.M."/>
            <person name="Newman J.D."/>
        </authorList>
    </citation>
    <scope>NUCLEOTIDE SEQUENCE [LARGE SCALE GENOMIC DNA]</scope>
    <source>
        <strain evidence="2 5">DSM 19382</strain>
    </source>
</reference>
<evidence type="ECO:0000256" key="1">
    <source>
        <dbReference type="SAM" id="SignalP"/>
    </source>
</evidence>
<gene>
    <name evidence="2" type="ORF">GJU42_03455</name>
    <name evidence="3" type="ORF">SAMN06265349_102948</name>
</gene>
<sequence>MYKKILLTLLLLLFFSCKNNDDDKKRNLKTKEKVINKNVIKTKKIGDFMSDNEGFTWSVKQGNSVSSDVKIVFQKEFVIYEFNRQCLYYFFTNHYYTGTDKIELIWSYKTDCLSEKNIFNVSDTKNESPKAGDRFCEFELVNDSVIHVKYNFSGWAKEINSINKDSIFPNFLYLEQNRE</sequence>
<dbReference type="EMBL" id="WKKG01000001">
    <property type="protein sequence ID" value="MRX67016.1"/>
    <property type="molecule type" value="Genomic_DNA"/>
</dbReference>
<dbReference type="Proteomes" id="UP000317289">
    <property type="component" value="Unassembled WGS sequence"/>
</dbReference>
<evidence type="ECO:0000313" key="5">
    <source>
        <dbReference type="Proteomes" id="UP000468990"/>
    </source>
</evidence>
<dbReference type="Proteomes" id="UP000468990">
    <property type="component" value="Unassembled WGS sequence"/>
</dbReference>
<dbReference type="AlphaFoldDB" id="A0A521CVB0"/>
<dbReference type="OrthoDB" id="1363972at2"/>
<keyword evidence="1" id="KW-0732">Signal</keyword>
<proteinExistence type="predicted"/>
<feature type="chain" id="PRO_5043205698" description="Lipoprotein" evidence="1">
    <location>
        <begin position="22"/>
        <end position="179"/>
    </location>
</feature>
<evidence type="ECO:0000313" key="3">
    <source>
        <dbReference type="EMBL" id="SMO63365.1"/>
    </source>
</evidence>
<dbReference type="RefSeq" id="WP_142450580.1">
    <property type="nucleotide sequence ID" value="NZ_FXTA01000002.1"/>
</dbReference>
<organism evidence="3 4">
    <name type="scientific">Flavobacterium resistens</name>
    <dbReference type="NCBI Taxonomy" id="443612"/>
    <lineage>
        <taxon>Bacteria</taxon>
        <taxon>Pseudomonadati</taxon>
        <taxon>Bacteroidota</taxon>
        <taxon>Flavobacteriia</taxon>
        <taxon>Flavobacteriales</taxon>
        <taxon>Flavobacteriaceae</taxon>
        <taxon>Flavobacterium</taxon>
    </lineage>
</organism>
<evidence type="ECO:0008006" key="6">
    <source>
        <dbReference type="Google" id="ProtNLM"/>
    </source>
</evidence>
<dbReference type="PROSITE" id="PS51257">
    <property type="entry name" value="PROKAR_LIPOPROTEIN"/>
    <property type="match status" value="1"/>
</dbReference>
<evidence type="ECO:0000313" key="2">
    <source>
        <dbReference type="EMBL" id="MRX67016.1"/>
    </source>
</evidence>